<feature type="compositionally biased region" description="Basic residues" evidence="1">
    <location>
        <begin position="57"/>
        <end position="67"/>
    </location>
</feature>
<accession>A0A0F9RD18</accession>
<gene>
    <name evidence="2" type="ORF">LCGC14_0909070</name>
</gene>
<proteinExistence type="predicted"/>
<protein>
    <submittedName>
        <fullName evidence="2">Uncharacterized protein</fullName>
    </submittedName>
</protein>
<dbReference type="AlphaFoldDB" id="A0A0F9RD18"/>
<organism evidence="2">
    <name type="scientific">marine sediment metagenome</name>
    <dbReference type="NCBI Taxonomy" id="412755"/>
    <lineage>
        <taxon>unclassified sequences</taxon>
        <taxon>metagenomes</taxon>
        <taxon>ecological metagenomes</taxon>
    </lineage>
</organism>
<reference evidence="2" key="1">
    <citation type="journal article" date="2015" name="Nature">
        <title>Complex archaea that bridge the gap between prokaryotes and eukaryotes.</title>
        <authorList>
            <person name="Spang A."/>
            <person name="Saw J.H."/>
            <person name="Jorgensen S.L."/>
            <person name="Zaremba-Niedzwiedzka K."/>
            <person name="Martijn J."/>
            <person name="Lind A.E."/>
            <person name="van Eijk R."/>
            <person name="Schleper C."/>
            <person name="Guy L."/>
            <person name="Ettema T.J."/>
        </authorList>
    </citation>
    <scope>NUCLEOTIDE SEQUENCE</scope>
</reference>
<name>A0A0F9RD18_9ZZZZ</name>
<dbReference type="EMBL" id="LAZR01003011">
    <property type="protein sequence ID" value="KKN23036.1"/>
    <property type="molecule type" value="Genomic_DNA"/>
</dbReference>
<evidence type="ECO:0000313" key="2">
    <source>
        <dbReference type="EMBL" id="KKN23036.1"/>
    </source>
</evidence>
<sequence length="155" mass="16944">MARIIDSRPLLRKFEKLERESRRKNNGNVNVGYGASYAPYVHENLEAAHGEAYNAKHAGRLKTKRDKQGRFLKGSGAKKGAGSRGAGQQAKFLEQPFREMNASGETRRNIVAAIKGGATLIQALLLAGLRIQRASQKIVPVDLGNLKGSAFTEKE</sequence>
<comment type="caution">
    <text evidence="2">The sequence shown here is derived from an EMBL/GenBank/DDBJ whole genome shotgun (WGS) entry which is preliminary data.</text>
</comment>
<evidence type="ECO:0000256" key="1">
    <source>
        <dbReference type="SAM" id="MobiDB-lite"/>
    </source>
</evidence>
<feature type="region of interest" description="Disordered" evidence="1">
    <location>
        <begin position="57"/>
        <end position="89"/>
    </location>
</feature>